<keyword evidence="3" id="KW-1185">Reference proteome</keyword>
<comment type="subunit">
    <text evidence="1">Homodimer.</text>
</comment>
<dbReference type="RefSeq" id="WP_185818669.1">
    <property type="nucleotide sequence ID" value="NZ_JACMYG010000018.1"/>
</dbReference>
<name>A0A7X1KYN8_9PSED</name>
<feature type="active site" description="Proton donor" evidence="1">
    <location>
        <position position="198"/>
    </location>
</feature>
<evidence type="ECO:0000313" key="2">
    <source>
        <dbReference type="EMBL" id="MBC2691567.1"/>
    </source>
</evidence>
<feature type="binding site" evidence="1">
    <location>
        <position position="15"/>
    </location>
    <ligand>
        <name>substrate</name>
    </ligand>
</feature>
<keyword evidence="1" id="KW-0413">Isomerase</keyword>
<dbReference type="PANTHER" id="PTHR40267">
    <property type="entry name" value="BLR3294 PROTEIN"/>
    <property type="match status" value="1"/>
</dbReference>
<comment type="catalytic activity">
    <reaction evidence="1">
        <text>maleate = fumarate</text>
        <dbReference type="Rhea" id="RHEA:13169"/>
        <dbReference type="ChEBI" id="CHEBI:29806"/>
        <dbReference type="ChEBI" id="CHEBI:30780"/>
        <dbReference type="EC" id="5.2.1.1"/>
    </reaction>
</comment>
<dbReference type="EC" id="5.2.1.1" evidence="1"/>
<evidence type="ECO:0000313" key="3">
    <source>
        <dbReference type="Proteomes" id="UP000526003"/>
    </source>
</evidence>
<feature type="binding site" evidence="1">
    <location>
        <begin position="80"/>
        <end position="82"/>
    </location>
    <ligand>
        <name>substrate</name>
    </ligand>
</feature>
<comment type="miscellaneous">
    <text evidence="1">Reaction is initiated by nucleophilic attack of cysteine at the double bond, yielding a covalent succinylcysteine-like intermediate.</text>
</comment>
<comment type="function">
    <text evidence="1">Catalyzes cis-trans isomerization of the C2-C3 double bond in maleate to yield fumarate.</text>
</comment>
<proteinExistence type="inferred from homology"/>
<feature type="binding site" evidence="1">
    <location>
        <begin position="199"/>
        <end position="200"/>
    </location>
    <ligand>
        <name>substrate</name>
    </ligand>
</feature>
<dbReference type="InterPro" id="IPR053714">
    <property type="entry name" value="Iso_Racemase_Enz_sf"/>
</dbReference>
<feature type="active site" description="Nucleophile" evidence="1">
    <location>
        <position position="80"/>
    </location>
</feature>
<dbReference type="GO" id="GO:0050076">
    <property type="term" value="F:maleate isomerase activity"/>
    <property type="evidence" value="ECO:0007669"/>
    <property type="project" value="UniProtKB-UniRule"/>
</dbReference>
<gene>
    <name evidence="1" type="primary">maiA</name>
    <name evidence="2" type="ORF">H7995_17385</name>
</gene>
<dbReference type="HAMAP" id="MF_00943">
    <property type="entry name" value="Maleate_isomerase"/>
    <property type="match status" value="1"/>
</dbReference>
<dbReference type="Pfam" id="PF17645">
    <property type="entry name" value="Amdase"/>
    <property type="match status" value="1"/>
</dbReference>
<evidence type="ECO:0000256" key="1">
    <source>
        <dbReference type="HAMAP-Rule" id="MF_00943"/>
    </source>
</evidence>
<organism evidence="2 3">
    <name type="scientific">Pseudomonas kielensis</name>
    <dbReference type="NCBI Taxonomy" id="2762577"/>
    <lineage>
        <taxon>Bacteria</taxon>
        <taxon>Pseudomonadati</taxon>
        <taxon>Pseudomonadota</taxon>
        <taxon>Gammaproteobacteria</taxon>
        <taxon>Pseudomonadales</taxon>
        <taxon>Pseudomonadaceae</taxon>
        <taxon>Pseudomonas</taxon>
    </lineage>
</organism>
<dbReference type="InterPro" id="IPR028615">
    <property type="entry name" value="Maleate_isomerase"/>
</dbReference>
<dbReference type="Gene3D" id="3.40.50.12500">
    <property type="match status" value="1"/>
</dbReference>
<comment type="caution">
    <text evidence="2">The sequence shown here is derived from an EMBL/GenBank/DDBJ whole genome shotgun (WGS) entry which is preliminary data.</text>
</comment>
<feature type="binding site" evidence="1">
    <location>
        <position position="137"/>
    </location>
    <ligand>
        <name>substrate</name>
    </ligand>
</feature>
<comment type="similarity">
    <text evidence="1">Belongs to the maleate isomerase family.</text>
</comment>
<dbReference type="InterPro" id="IPR026286">
    <property type="entry name" value="MaiA/AMDase"/>
</dbReference>
<accession>A0A7X1KYN8</accession>
<dbReference type="Proteomes" id="UP000526003">
    <property type="component" value="Unassembled WGS sequence"/>
</dbReference>
<protein>
    <recommendedName>
        <fullName evidence="1">Maleate isomerase</fullName>
        <ecNumber evidence="1">5.2.1.1</ecNumber>
    </recommendedName>
    <alternativeName>
        <fullName evidence="1">Maleate cis-trans isomerase</fullName>
    </alternativeName>
</protein>
<dbReference type="PANTHER" id="PTHR40267:SF1">
    <property type="entry name" value="BLR3294 PROTEIN"/>
    <property type="match status" value="1"/>
</dbReference>
<dbReference type="PIRSF" id="PIRSF015736">
    <property type="entry name" value="MI"/>
    <property type="match status" value="1"/>
</dbReference>
<feature type="modified residue" description="S-(2-succinyl)cysteine" evidence="1">
    <location>
        <position position="80"/>
    </location>
</feature>
<feature type="binding site" evidence="1">
    <location>
        <position position="167"/>
    </location>
    <ligand>
        <name>substrate</name>
    </ligand>
</feature>
<dbReference type="AlphaFoldDB" id="A0A7X1KYN8"/>
<reference evidence="2 3" key="1">
    <citation type="submission" date="2020-08" db="EMBL/GenBank/DDBJ databases">
        <title>Pseudomonas sp. nov.</title>
        <authorList>
            <person name="Gieschler S."/>
            <person name="Fiedler G."/>
            <person name="Brinks E."/>
            <person name="Boehnlein C."/>
            <person name="Franz C.M.A.P."/>
            <person name="Kabisch J."/>
        </authorList>
    </citation>
    <scope>NUCLEOTIDE SEQUENCE [LARGE SCALE GENOMIC DNA]</scope>
    <source>
        <strain evidence="2 3">MBT-1</strain>
    </source>
</reference>
<dbReference type="EMBL" id="JACMYG010000018">
    <property type="protein sequence ID" value="MBC2691567.1"/>
    <property type="molecule type" value="Genomic_DNA"/>
</dbReference>
<sequence length="259" mass="28282">MTAIYRIGQIVPSSNTTMETEIPLMLNARLQLRPERFTFHSSRMRMHKVTREELLAMNREALRCAAELADARVDVMSTACLVAIMAMGNGYHRQVQEELTAIARANQCDAPVMTSAGALVEGLKIMGARRISLLAPYMRPLCDRVVEYIESEGIEVVDSIAFEIPDNLDVGRRDPALLLEDVKKLNTTGVDVVVLSACVQMQSLPSIQAAEQALGIPVTSTAVCTVRRMLDHLGLDPVVPGAGALLSGRYPAQRENGHA</sequence>